<name>A0A1Y0IUP6_9BACL</name>
<evidence type="ECO:0000313" key="1">
    <source>
        <dbReference type="EMBL" id="ARU63669.1"/>
    </source>
</evidence>
<dbReference type="InterPro" id="IPR035948">
    <property type="entry name" value="YwqG-like_sf"/>
</dbReference>
<reference evidence="2" key="1">
    <citation type="submission" date="2017-05" db="EMBL/GenBank/DDBJ databases">
        <authorList>
            <person name="Sung H."/>
        </authorList>
    </citation>
    <scope>NUCLEOTIDE SEQUENCE [LARGE SCALE GENOMIC DNA]</scope>
    <source>
        <strain evidence="2">AR23208</strain>
    </source>
</reference>
<dbReference type="Gene3D" id="2.30.320.10">
    <property type="entry name" value="YwqG-like"/>
    <property type="match status" value="1"/>
</dbReference>
<dbReference type="RefSeq" id="WP_087459004.1">
    <property type="nucleotide sequence ID" value="NZ_CP021434.1"/>
</dbReference>
<evidence type="ECO:0000313" key="2">
    <source>
        <dbReference type="Proteomes" id="UP000195437"/>
    </source>
</evidence>
<dbReference type="OrthoDB" id="8856529at2"/>
<keyword evidence="2" id="KW-1185">Reference proteome</keyword>
<accession>A0A1Y0IUP6</accession>
<dbReference type="SUPFAM" id="SSF103032">
    <property type="entry name" value="Hypothetical protein YwqG"/>
    <property type="match status" value="1"/>
</dbReference>
<dbReference type="KEGG" id="tum:CBW65_23595"/>
<dbReference type="Proteomes" id="UP000195437">
    <property type="component" value="Chromosome"/>
</dbReference>
<protein>
    <recommendedName>
        <fullName evidence="3">Cytoplasmic protein</fullName>
    </recommendedName>
</protein>
<proteinExistence type="predicted"/>
<organism evidence="1 2">
    <name type="scientific">Tumebacillus avium</name>
    <dbReference type="NCBI Taxonomy" id="1903704"/>
    <lineage>
        <taxon>Bacteria</taxon>
        <taxon>Bacillati</taxon>
        <taxon>Bacillota</taxon>
        <taxon>Bacilli</taxon>
        <taxon>Bacillales</taxon>
        <taxon>Alicyclobacillaceae</taxon>
        <taxon>Tumebacillus</taxon>
    </lineage>
</organism>
<gene>
    <name evidence="1" type="ORF">CBW65_23595</name>
</gene>
<dbReference type="InterPro" id="IPR015315">
    <property type="entry name" value="DUF1963"/>
</dbReference>
<dbReference type="PANTHER" id="PTHR36436">
    <property type="entry name" value="SLL5081 PROTEIN"/>
    <property type="match status" value="1"/>
</dbReference>
<dbReference type="PANTHER" id="PTHR36436:SF6">
    <property type="entry name" value="SLL5081 PROTEIN"/>
    <property type="match status" value="1"/>
</dbReference>
<dbReference type="AlphaFoldDB" id="A0A1Y0IUP6"/>
<evidence type="ECO:0008006" key="3">
    <source>
        <dbReference type="Google" id="ProtNLM"/>
    </source>
</evidence>
<dbReference type="Pfam" id="PF09234">
    <property type="entry name" value="DUF1963"/>
    <property type="match status" value="1"/>
</dbReference>
<sequence>MQNRIELPAALEPYRGVLEKTTRPFLQIKATSGTTSLHHSKFGGHPYLPKTAEHPKDKNGQPMMLLAQLNFEELPHLDPMPKQGILQIFIPFADSFYGLDFDNQIDQKNFRTVYYSDVVTDESSLVTDFSYLDDVEIGPVPFSGEYTLSFQLQAEPVSMNDYRFASLTDDAINFEDAVEVDGETVDMWDVCAEHLSGIGHKIGGYPGFNQEDPRDDEGAYSGYEILLLQIDTDYDEEEDETDIMWGDSGVANFFIKEEDLRNLDFSKVLYNWDCC</sequence>
<dbReference type="EMBL" id="CP021434">
    <property type="protein sequence ID" value="ARU63669.1"/>
    <property type="molecule type" value="Genomic_DNA"/>
</dbReference>